<accession>A0ABY6V2M0</accession>
<reference evidence="2 3" key="1">
    <citation type="submission" date="2019-06" db="EMBL/GenBank/DDBJ databases">
        <authorList>
            <person name="Broberg M."/>
        </authorList>
    </citation>
    <scope>NUCLEOTIDE SEQUENCE [LARGE SCALE GENOMIC DNA]</scope>
</reference>
<protein>
    <submittedName>
        <fullName evidence="2">Uncharacterized protein</fullName>
    </submittedName>
</protein>
<dbReference type="Proteomes" id="UP000766486">
    <property type="component" value="Unassembled WGS sequence"/>
</dbReference>
<keyword evidence="1" id="KW-0812">Transmembrane</keyword>
<feature type="transmembrane region" description="Helical" evidence="1">
    <location>
        <begin position="6"/>
        <end position="28"/>
    </location>
</feature>
<keyword evidence="1" id="KW-0472">Membrane</keyword>
<dbReference type="EMBL" id="CABFNS010000929">
    <property type="protein sequence ID" value="VUC36484.1"/>
    <property type="molecule type" value="Genomic_DNA"/>
</dbReference>
<proteinExistence type="predicted"/>
<gene>
    <name evidence="2" type="ORF">CLO192961_LOCUS446598</name>
</gene>
<keyword evidence="3" id="KW-1185">Reference proteome</keyword>
<evidence type="ECO:0000313" key="2">
    <source>
        <dbReference type="EMBL" id="VUC36484.1"/>
    </source>
</evidence>
<sequence length="119" mass="13034">MTDEALYAIIFGTLATILAIATMVQNYLQRARRKLRDNDVETQPLWYGAHDVEVSGQPPTLPMPAIITITAPVQCWTPSNMSTSTAHHPLQTSREASFHADSIPHTITPILAEPSLNGV</sequence>
<evidence type="ECO:0000313" key="3">
    <source>
        <dbReference type="Proteomes" id="UP000766486"/>
    </source>
</evidence>
<evidence type="ECO:0000256" key="1">
    <source>
        <dbReference type="SAM" id="Phobius"/>
    </source>
</evidence>
<keyword evidence="1" id="KW-1133">Transmembrane helix</keyword>
<comment type="caution">
    <text evidence="2">The sequence shown here is derived from an EMBL/GenBank/DDBJ whole genome shotgun (WGS) entry which is preliminary data.</text>
</comment>
<name>A0ABY6V2M0_BIOOC</name>
<organism evidence="2 3">
    <name type="scientific">Bionectria ochroleuca</name>
    <name type="common">Gliocladium roseum</name>
    <dbReference type="NCBI Taxonomy" id="29856"/>
    <lineage>
        <taxon>Eukaryota</taxon>
        <taxon>Fungi</taxon>
        <taxon>Dikarya</taxon>
        <taxon>Ascomycota</taxon>
        <taxon>Pezizomycotina</taxon>
        <taxon>Sordariomycetes</taxon>
        <taxon>Hypocreomycetidae</taxon>
        <taxon>Hypocreales</taxon>
        <taxon>Bionectriaceae</taxon>
        <taxon>Clonostachys</taxon>
    </lineage>
</organism>